<evidence type="ECO:0000259" key="8">
    <source>
        <dbReference type="Pfam" id="PF02397"/>
    </source>
</evidence>
<feature type="domain" description="Bacterial sugar transferase" evidence="8">
    <location>
        <begin position="260"/>
        <end position="441"/>
    </location>
</feature>
<dbReference type="PANTHER" id="PTHR30576">
    <property type="entry name" value="COLANIC BIOSYNTHESIS UDP-GLUCOSE LIPID CARRIER TRANSFERASE"/>
    <property type="match status" value="1"/>
</dbReference>
<dbReference type="eggNOG" id="COG2148">
    <property type="taxonomic scope" value="Bacteria"/>
</dbReference>
<sequence length="463" mass="52508">MNGKSSNCSGKFLGNIGFHIVQVSNLLLMTASFAFVWYVFYANKITAPLYNRNSLLFLLVFAVIYFLYGRIYDAFEVNISKVSELTYSQCLAALLSDGILYIMISLLAHRVISILPMVLCFFIQTVVALGWSTTANRIHKYLFPAKKTLVIYNERTELEKLKLNKKLRASFMMQRFLHVTDCENKLTQCFEGMDAVFLINIDSQRCNQIIKECAASNMAVYLLPRIGDVIMSSAEKMHMLHLPILRVSHYDPQPEYIILKKAFDLFSAGILLILTLPLFIVVAAAIKLDDRGPVFYKQNRLTQGGKVFKVLKFRSMRMDAEKDGVARLCTGDTDNRITPVGKFLRKVRLDELPQLINILKGEMSVVGPRPERPEIAKEYEKTLPEFSLRLQAKAGLTGYAQVYGKYNTSPYNKLEMDLMYIAKPRVLTDLKIIFATIKILFMSESTEGVSKEQAIVAGKANGR</sequence>
<dbReference type="EMBL" id="AYZF01000013">
    <property type="protein sequence ID" value="KRN06316.1"/>
    <property type="molecule type" value="Genomic_DNA"/>
</dbReference>
<keyword evidence="6 7" id="KW-0472">Membrane</keyword>
<feature type="transmembrane region" description="Helical" evidence="7">
    <location>
        <begin position="12"/>
        <end position="40"/>
    </location>
</feature>
<dbReference type="PANTHER" id="PTHR30576:SF0">
    <property type="entry name" value="UNDECAPRENYL-PHOSPHATE N-ACETYLGALACTOSAMINYL 1-PHOSPHATE TRANSFERASE-RELATED"/>
    <property type="match status" value="1"/>
</dbReference>
<organism evidence="9 10">
    <name type="scientific">Liquorilactobacillus sucicola DSM 21376 = JCM 15457</name>
    <dbReference type="NCBI Taxonomy" id="1423806"/>
    <lineage>
        <taxon>Bacteria</taxon>
        <taxon>Bacillati</taxon>
        <taxon>Bacillota</taxon>
        <taxon>Bacilli</taxon>
        <taxon>Lactobacillales</taxon>
        <taxon>Lactobacillaceae</taxon>
        <taxon>Liquorilactobacillus</taxon>
    </lineage>
</organism>
<reference evidence="9 10" key="1">
    <citation type="journal article" date="2015" name="Genome Announc.">
        <title>Expanding the biotechnology potential of lactobacilli through comparative genomics of 213 strains and associated genera.</title>
        <authorList>
            <person name="Sun Z."/>
            <person name="Harris H.M."/>
            <person name="McCann A."/>
            <person name="Guo C."/>
            <person name="Argimon S."/>
            <person name="Zhang W."/>
            <person name="Yang X."/>
            <person name="Jeffery I.B."/>
            <person name="Cooney J.C."/>
            <person name="Kagawa T.F."/>
            <person name="Liu W."/>
            <person name="Song Y."/>
            <person name="Salvetti E."/>
            <person name="Wrobel A."/>
            <person name="Rasinkangas P."/>
            <person name="Parkhill J."/>
            <person name="Rea M.C."/>
            <person name="O'Sullivan O."/>
            <person name="Ritari J."/>
            <person name="Douillard F.P."/>
            <person name="Paul Ross R."/>
            <person name="Yang R."/>
            <person name="Briner A.E."/>
            <person name="Felis G.E."/>
            <person name="de Vos W.M."/>
            <person name="Barrangou R."/>
            <person name="Klaenhammer T.R."/>
            <person name="Caufield P.W."/>
            <person name="Cui Y."/>
            <person name="Zhang H."/>
            <person name="O'Toole P.W."/>
        </authorList>
    </citation>
    <scope>NUCLEOTIDE SEQUENCE [LARGE SCALE GENOMIC DNA]</scope>
    <source>
        <strain evidence="9 10">DSM 21376</strain>
    </source>
</reference>
<evidence type="ECO:0000256" key="1">
    <source>
        <dbReference type="ARBA" id="ARBA00004141"/>
    </source>
</evidence>
<evidence type="ECO:0000256" key="2">
    <source>
        <dbReference type="ARBA" id="ARBA00006464"/>
    </source>
</evidence>
<feature type="transmembrane region" description="Helical" evidence="7">
    <location>
        <begin position="52"/>
        <end position="69"/>
    </location>
</feature>
<evidence type="ECO:0000313" key="9">
    <source>
        <dbReference type="EMBL" id="KRN06316.1"/>
    </source>
</evidence>
<keyword evidence="10" id="KW-1185">Reference proteome</keyword>
<keyword evidence="5 7" id="KW-1133">Transmembrane helix</keyword>
<evidence type="ECO:0000256" key="3">
    <source>
        <dbReference type="ARBA" id="ARBA00022679"/>
    </source>
</evidence>
<dbReference type="GO" id="GO:0016780">
    <property type="term" value="F:phosphotransferase activity, for other substituted phosphate groups"/>
    <property type="evidence" value="ECO:0007669"/>
    <property type="project" value="TreeGrafter"/>
</dbReference>
<accession>A0A023CWS7</accession>
<evidence type="ECO:0000256" key="6">
    <source>
        <dbReference type="ARBA" id="ARBA00023136"/>
    </source>
</evidence>
<dbReference type="Pfam" id="PF02397">
    <property type="entry name" value="Bac_transf"/>
    <property type="match status" value="1"/>
</dbReference>
<dbReference type="NCBIfam" id="TIGR03025">
    <property type="entry name" value="EPS_sugtrans"/>
    <property type="match status" value="1"/>
</dbReference>
<keyword evidence="3 9" id="KW-0808">Transferase</keyword>
<name>A0A023CWS7_9LACO</name>
<dbReference type="GO" id="GO:0016020">
    <property type="term" value="C:membrane"/>
    <property type="evidence" value="ECO:0007669"/>
    <property type="project" value="UniProtKB-SubCell"/>
</dbReference>
<dbReference type="Proteomes" id="UP000050961">
    <property type="component" value="Unassembled WGS sequence"/>
</dbReference>
<evidence type="ECO:0000256" key="4">
    <source>
        <dbReference type="ARBA" id="ARBA00022692"/>
    </source>
</evidence>
<dbReference type="InterPro" id="IPR017475">
    <property type="entry name" value="EPS_sugar_tfrase"/>
</dbReference>
<dbReference type="RefSeq" id="WP_034988293.1">
    <property type="nucleotide sequence ID" value="NZ_AYZF01000013.1"/>
</dbReference>
<comment type="subcellular location">
    <subcellularLocation>
        <location evidence="1">Membrane</location>
        <topology evidence="1">Multi-pass membrane protein</topology>
    </subcellularLocation>
</comment>
<protein>
    <submittedName>
        <fullName evidence="9">Bacterial sugar transferase</fullName>
    </submittedName>
</protein>
<dbReference type="PATRIC" id="fig|1423806.3.peg.1538"/>
<dbReference type="STRING" id="1423806.FD15_GL001518"/>
<proteinExistence type="inferred from homology"/>
<gene>
    <name evidence="9" type="ORF">FD15_GL001518</name>
</gene>
<dbReference type="InterPro" id="IPR003362">
    <property type="entry name" value="Bact_transf"/>
</dbReference>
<feature type="transmembrane region" description="Helical" evidence="7">
    <location>
        <begin position="265"/>
        <end position="286"/>
    </location>
</feature>
<dbReference type="OrthoDB" id="9808602at2"/>
<feature type="transmembrane region" description="Helical" evidence="7">
    <location>
        <begin position="114"/>
        <end position="131"/>
    </location>
</feature>
<evidence type="ECO:0000313" key="10">
    <source>
        <dbReference type="Proteomes" id="UP000050961"/>
    </source>
</evidence>
<dbReference type="AlphaFoldDB" id="A0A023CWS7"/>
<keyword evidence="4 7" id="KW-0812">Transmembrane</keyword>
<comment type="similarity">
    <text evidence="2">Belongs to the bacterial sugar transferase family.</text>
</comment>
<evidence type="ECO:0000256" key="5">
    <source>
        <dbReference type="ARBA" id="ARBA00022989"/>
    </source>
</evidence>
<comment type="caution">
    <text evidence="9">The sequence shown here is derived from an EMBL/GenBank/DDBJ whole genome shotgun (WGS) entry which is preliminary data.</text>
</comment>
<evidence type="ECO:0000256" key="7">
    <source>
        <dbReference type="SAM" id="Phobius"/>
    </source>
</evidence>